<reference evidence="1" key="2">
    <citation type="journal article" date="2015" name="Fish Shellfish Immunol.">
        <title>Early steps in the European eel (Anguilla anguilla)-Vibrio vulnificus interaction in the gills: Role of the RtxA13 toxin.</title>
        <authorList>
            <person name="Callol A."/>
            <person name="Pajuelo D."/>
            <person name="Ebbesson L."/>
            <person name="Teles M."/>
            <person name="MacKenzie S."/>
            <person name="Amaro C."/>
        </authorList>
    </citation>
    <scope>NUCLEOTIDE SEQUENCE</scope>
</reference>
<sequence length="45" mass="5216">MLCKMCECDMLSKANCYFTALSPRRLKGMFLSCFCKKELTQLSKN</sequence>
<proteinExistence type="predicted"/>
<evidence type="ECO:0000313" key="1">
    <source>
        <dbReference type="EMBL" id="JAH45432.1"/>
    </source>
</evidence>
<accession>A0A0E9SW14</accession>
<dbReference type="EMBL" id="GBXM01063145">
    <property type="protein sequence ID" value="JAH45432.1"/>
    <property type="molecule type" value="Transcribed_RNA"/>
</dbReference>
<protein>
    <submittedName>
        <fullName evidence="1">Uncharacterized protein</fullName>
    </submittedName>
</protein>
<organism evidence="1">
    <name type="scientific">Anguilla anguilla</name>
    <name type="common">European freshwater eel</name>
    <name type="synonym">Muraena anguilla</name>
    <dbReference type="NCBI Taxonomy" id="7936"/>
    <lineage>
        <taxon>Eukaryota</taxon>
        <taxon>Metazoa</taxon>
        <taxon>Chordata</taxon>
        <taxon>Craniata</taxon>
        <taxon>Vertebrata</taxon>
        <taxon>Euteleostomi</taxon>
        <taxon>Actinopterygii</taxon>
        <taxon>Neopterygii</taxon>
        <taxon>Teleostei</taxon>
        <taxon>Anguilliformes</taxon>
        <taxon>Anguillidae</taxon>
        <taxon>Anguilla</taxon>
    </lineage>
</organism>
<reference evidence="1" key="1">
    <citation type="submission" date="2014-11" db="EMBL/GenBank/DDBJ databases">
        <authorList>
            <person name="Amaro Gonzalez C."/>
        </authorList>
    </citation>
    <scope>NUCLEOTIDE SEQUENCE</scope>
</reference>
<name>A0A0E9SW14_ANGAN</name>
<dbReference type="AlphaFoldDB" id="A0A0E9SW14"/>